<organism evidence="1">
    <name type="scientific">marine metagenome</name>
    <dbReference type="NCBI Taxonomy" id="408172"/>
    <lineage>
        <taxon>unclassified sequences</taxon>
        <taxon>metagenomes</taxon>
        <taxon>ecological metagenomes</taxon>
    </lineage>
</organism>
<sequence length="118" mass="13039">MEIPCSTTLNARLAYAPMALTFVFCLFGSLCAAEPPLLAQRETAHTAQQMYRSALIKERTLRTPGPLTPTQNDYINAVSAFTRVSLQYPDGPYAAQALWQAAGLCLAAFERWHNNAFL</sequence>
<dbReference type="EMBL" id="UINC01101820">
    <property type="protein sequence ID" value="SVC62943.1"/>
    <property type="molecule type" value="Genomic_DNA"/>
</dbReference>
<feature type="non-terminal residue" evidence="1">
    <location>
        <position position="118"/>
    </location>
</feature>
<accession>A0A382NP24</accession>
<reference evidence="1" key="1">
    <citation type="submission" date="2018-05" db="EMBL/GenBank/DDBJ databases">
        <authorList>
            <person name="Lanie J.A."/>
            <person name="Ng W.-L."/>
            <person name="Kazmierczak K.M."/>
            <person name="Andrzejewski T.M."/>
            <person name="Davidsen T.M."/>
            <person name="Wayne K.J."/>
            <person name="Tettelin H."/>
            <person name="Glass J.I."/>
            <person name="Rusch D."/>
            <person name="Podicherti R."/>
            <person name="Tsui H.-C.T."/>
            <person name="Winkler M.E."/>
        </authorList>
    </citation>
    <scope>NUCLEOTIDE SEQUENCE</scope>
</reference>
<dbReference type="AlphaFoldDB" id="A0A382NP24"/>
<proteinExistence type="predicted"/>
<name>A0A382NP24_9ZZZZ</name>
<protein>
    <submittedName>
        <fullName evidence="1">Uncharacterized protein</fullName>
    </submittedName>
</protein>
<gene>
    <name evidence="1" type="ORF">METZ01_LOCUS315797</name>
</gene>
<evidence type="ECO:0000313" key="1">
    <source>
        <dbReference type="EMBL" id="SVC62943.1"/>
    </source>
</evidence>